<evidence type="ECO:0008006" key="4">
    <source>
        <dbReference type="Google" id="ProtNLM"/>
    </source>
</evidence>
<accession>W2Y8B2</accession>
<feature type="compositionally biased region" description="Basic and acidic residues" evidence="1">
    <location>
        <begin position="215"/>
        <end position="235"/>
    </location>
</feature>
<dbReference type="Proteomes" id="UP000018948">
    <property type="component" value="Unassembled WGS sequence"/>
</dbReference>
<gene>
    <name evidence="2" type="ORF">F442_20130</name>
</gene>
<evidence type="ECO:0000313" key="2">
    <source>
        <dbReference type="EMBL" id="ETP30957.1"/>
    </source>
</evidence>
<feature type="region of interest" description="Disordered" evidence="1">
    <location>
        <begin position="179"/>
        <end position="235"/>
    </location>
</feature>
<sequence>MTSSNLTGKLHRWALTLQEYDFEVEYRPGSTNVVADALSRAPVASKVLAAIGRRRKTRRMATTVPTSDVACDDTATNDDGTVTEAEVTADPRISTAGDDLSTTRSGTTDGIDGTASEGVGCALAQDMRDQDELNVHNVVGDDEAAEVRPIVSNSTVAVNAMSPVNEELMVHDAMEVNNEAKQTKTSKDVKRGRKRSKKATAEIPITRPWTRAAKRLAEETQRRNEQGQDGVERSK</sequence>
<organism evidence="2 3">
    <name type="scientific">Phytophthora nicotianae P10297</name>
    <dbReference type="NCBI Taxonomy" id="1317064"/>
    <lineage>
        <taxon>Eukaryota</taxon>
        <taxon>Sar</taxon>
        <taxon>Stramenopiles</taxon>
        <taxon>Oomycota</taxon>
        <taxon>Peronosporomycetes</taxon>
        <taxon>Peronosporales</taxon>
        <taxon>Peronosporaceae</taxon>
        <taxon>Phytophthora</taxon>
    </lineage>
</organism>
<evidence type="ECO:0000313" key="3">
    <source>
        <dbReference type="Proteomes" id="UP000018948"/>
    </source>
</evidence>
<feature type="region of interest" description="Disordered" evidence="1">
    <location>
        <begin position="94"/>
        <end position="114"/>
    </location>
</feature>
<protein>
    <recommendedName>
        <fullName evidence="4">Reverse transcriptase RNase H-like domain-containing protein</fullName>
    </recommendedName>
</protein>
<dbReference type="PANTHER" id="PTHR34072">
    <property type="entry name" value="ENZYMATIC POLYPROTEIN-RELATED"/>
    <property type="match status" value="1"/>
</dbReference>
<feature type="region of interest" description="Disordered" evidence="1">
    <location>
        <begin position="59"/>
        <end position="79"/>
    </location>
</feature>
<dbReference type="OrthoDB" id="129142at2759"/>
<evidence type="ECO:0000256" key="1">
    <source>
        <dbReference type="SAM" id="MobiDB-lite"/>
    </source>
</evidence>
<proteinExistence type="predicted"/>
<reference evidence="2 3" key="1">
    <citation type="submission" date="2013-11" db="EMBL/GenBank/DDBJ databases">
        <title>The Genome Sequence of Phytophthora parasitica P10297.</title>
        <authorList>
            <consortium name="The Broad Institute Genomics Platform"/>
            <person name="Russ C."/>
            <person name="Tyler B."/>
            <person name="Panabieres F."/>
            <person name="Shan W."/>
            <person name="Tripathy S."/>
            <person name="Grunwald N."/>
            <person name="Machado M."/>
            <person name="Johnson C.S."/>
            <person name="Walker B."/>
            <person name="Young S.K."/>
            <person name="Zeng Q."/>
            <person name="Gargeya S."/>
            <person name="Fitzgerald M."/>
            <person name="Haas B."/>
            <person name="Abouelleil A."/>
            <person name="Allen A.W."/>
            <person name="Alvarado L."/>
            <person name="Arachchi H.M."/>
            <person name="Berlin A.M."/>
            <person name="Chapman S.B."/>
            <person name="Gainer-Dewar J."/>
            <person name="Goldberg J."/>
            <person name="Griggs A."/>
            <person name="Gujja S."/>
            <person name="Hansen M."/>
            <person name="Howarth C."/>
            <person name="Imamovic A."/>
            <person name="Ireland A."/>
            <person name="Larimer J."/>
            <person name="McCowan C."/>
            <person name="Murphy C."/>
            <person name="Pearson M."/>
            <person name="Poon T.W."/>
            <person name="Priest M."/>
            <person name="Roberts A."/>
            <person name="Saif S."/>
            <person name="Shea T."/>
            <person name="Sisk P."/>
            <person name="Sykes S."/>
            <person name="Wortman J."/>
            <person name="Nusbaum C."/>
            <person name="Birren B."/>
        </authorList>
    </citation>
    <scope>NUCLEOTIDE SEQUENCE [LARGE SCALE GENOMIC DNA]</scope>
    <source>
        <strain evidence="2 3">P10297</strain>
    </source>
</reference>
<dbReference type="PANTHER" id="PTHR34072:SF58">
    <property type="entry name" value="DNA (CYTOSINE-5-)-METHYLTRANSFERASE"/>
    <property type="match status" value="1"/>
</dbReference>
<comment type="caution">
    <text evidence="2">The sequence shown here is derived from an EMBL/GenBank/DDBJ whole genome shotgun (WGS) entry which is preliminary data.</text>
</comment>
<name>W2Y8B2_PHYNI</name>
<dbReference type="AlphaFoldDB" id="W2Y8B2"/>
<dbReference type="EMBL" id="ANIY01004199">
    <property type="protein sequence ID" value="ETP30957.1"/>
    <property type="molecule type" value="Genomic_DNA"/>
</dbReference>